<evidence type="ECO:0000256" key="1">
    <source>
        <dbReference type="SAM" id="MobiDB-lite"/>
    </source>
</evidence>
<dbReference type="RefSeq" id="XP_018734196.1">
    <property type="nucleotide sequence ID" value="XM_018881620.1"/>
</dbReference>
<evidence type="ECO:0000313" key="3">
    <source>
        <dbReference type="Proteomes" id="UP000189580"/>
    </source>
</evidence>
<dbReference type="AlphaFoldDB" id="A0A167CHS9"/>
<accession>A0A167CHS9</accession>
<reference evidence="2 3" key="1">
    <citation type="submission" date="2016-02" db="EMBL/GenBank/DDBJ databases">
        <title>Complete genome sequence and transcriptome regulation of the pentose utilising yeast Sugiyamaella lignohabitans.</title>
        <authorList>
            <person name="Bellasio M."/>
            <person name="Peymann A."/>
            <person name="Valli M."/>
            <person name="Sipitzky M."/>
            <person name="Graf A."/>
            <person name="Sauer M."/>
            <person name="Marx H."/>
            <person name="Mattanovich D."/>
        </authorList>
    </citation>
    <scope>NUCLEOTIDE SEQUENCE [LARGE SCALE GENOMIC DNA]</scope>
    <source>
        <strain evidence="2 3">CBS 10342</strain>
    </source>
</reference>
<dbReference type="EMBL" id="CP014500">
    <property type="protein sequence ID" value="ANB11719.1"/>
    <property type="molecule type" value="Genomic_DNA"/>
</dbReference>
<evidence type="ECO:0000313" key="2">
    <source>
        <dbReference type="EMBL" id="ANB11719.1"/>
    </source>
</evidence>
<keyword evidence="3" id="KW-1185">Reference proteome</keyword>
<name>A0A167CHS9_9ASCO</name>
<feature type="compositionally biased region" description="Low complexity" evidence="1">
    <location>
        <begin position="205"/>
        <end position="225"/>
    </location>
</feature>
<feature type="region of interest" description="Disordered" evidence="1">
    <location>
        <begin position="1"/>
        <end position="164"/>
    </location>
</feature>
<sequence>MVVQDKLLSTPTKPRLPGEVTSTTPSGSNTSNSASANAATYTTTNTAGTAASAGGSSSSSSATSGTSTSTSALTNTNNNPSLLLPPPFSSVTKTPRISPPKTPPPKHRNPQSLNSDRDGADLLMYLATSPSPAQRNNSNRFLGQYPSSSPFNYSQNNHPHTPQQGFELKDWLNIASPSPAQAQRTPDRPLLRSARQPLNFDHLPDAPSTAASAASRFSSHLSSSDDASRMVA</sequence>
<dbReference type="Proteomes" id="UP000189580">
    <property type="component" value="Chromosome c"/>
</dbReference>
<feature type="compositionally biased region" description="Low complexity" evidence="1">
    <location>
        <begin position="21"/>
        <end position="82"/>
    </location>
</feature>
<feature type="region of interest" description="Disordered" evidence="1">
    <location>
        <begin position="178"/>
        <end position="232"/>
    </location>
</feature>
<dbReference type="OrthoDB" id="2163387at2759"/>
<gene>
    <name evidence="2" type="ORF">AWJ20_4540</name>
</gene>
<organism evidence="2 3">
    <name type="scientific">Sugiyamaella lignohabitans</name>
    <dbReference type="NCBI Taxonomy" id="796027"/>
    <lineage>
        <taxon>Eukaryota</taxon>
        <taxon>Fungi</taxon>
        <taxon>Dikarya</taxon>
        <taxon>Ascomycota</taxon>
        <taxon>Saccharomycotina</taxon>
        <taxon>Dipodascomycetes</taxon>
        <taxon>Dipodascales</taxon>
        <taxon>Trichomonascaceae</taxon>
        <taxon>Sugiyamaella</taxon>
    </lineage>
</organism>
<proteinExistence type="predicted"/>
<dbReference type="GeneID" id="30036684"/>
<protein>
    <submittedName>
        <fullName evidence="2">Uncharacterized protein</fullName>
    </submittedName>
</protein>
<dbReference type="KEGG" id="slb:AWJ20_4540"/>
<feature type="compositionally biased region" description="Polar residues" evidence="1">
    <location>
        <begin position="128"/>
        <end position="164"/>
    </location>
</feature>
<dbReference type="PANTHER" id="PTHR40468">
    <property type="entry name" value="YALI0A15257P"/>
    <property type="match status" value="1"/>
</dbReference>
<dbReference type="PANTHER" id="PTHR40468:SF1">
    <property type="entry name" value="TOPOISOMERASE I DAMAGE AFFECTED PROTEIN 11"/>
    <property type="match status" value="1"/>
</dbReference>